<dbReference type="EMBL" id="CM042031">
    <property type="protein sequence ID" value="KAI3785844.1"/>
    <property type="molecule type" value="Genomic_DNA"/>
</dbReference>
<proteinExistence type="predicted"/>
<reference evidence="1 2" key="2">
    <citation type="journal article" date="2022" name="Mol. Ecol. Resour.">
        <title>The genomes of chicory, endive, great burdock and yacon provide insights into Asteraceae paleo-polyploidization history and plant inulin production.</title>
        <authorList>
            <person name="Fan W."/>
            <person name="Wang S."/>
            <person name="Wang H."/>
            <person name="Wang A."/>
            <person name="Jiang F."/>
            <person name="Liu H."/>
            <person name="Zhao H."/>
            <person name="Xu D."/>
            <person name="Zhang Y."/>
        </authorList>
    </citation>
    <scope>NUCLEOTIDE SEQUENCE [LARGE SCALE GENOMIC DNA]</scope>
    <source>
        <strain evidence="2">cv. Yunnan</strain>
        <tissue evidence="1">Leaves</tissue>
    </source>
</reference>
<organism evidence="1 2">
    <name type="scientific">Smallanthus sonchifolius</name>
    <dbReference type="NCBI Taxonomy" id="185202"/>
    <lineage>
        <taxon>Eukaryota</taxon>
        <taxon>Viridiplantae</taxon>
        <taxon>Streptophyta</taxon>
        <taxon>Embryophyta</taxon>
        <taxon>Tracheophyta</taxon>
        <taxon>Spermatophyta</taxon>
        <taxon>Magnoliopsida</taxon>
        <taxon>eudicotyledons</taxon>
        <taxon>Gunneridae</taxon>
        <taxon>Pentapetalae</taxon>
        <taxon>asterids</taxon>
        <taxon>campanulids</taxon>
        <taxon>Asterales</taxon>
        <taxon>Asteraceae</taxon>
        <taxon>Asteroideae</taxon>
        <taxon>Heliantheae alliance</taxon>
        <taxon>Millerieae</taxon>
        <taxon>Smallanthus</taxon>
    </lineage>
</organism>
<dbReference type="Proteomes" id="UP001056120">
    <property type="component" value="Linkage Group LG14"/>
</dbReference>
<gene>
    <name evidence="1" type="ORF">L1987_44970</name>
</gene>
<sequence>MPCVMRCELIKWSTELEADVIPIPRNKFVNTMRGSCSPEISFNDLPFEFSQVKDDDNNSEPHTCKLEDLRDKGGSKIVGEVFPIETKDINDVSPNTTQPREANHHPRSRFDMLDTASFKTVSNFYLRNGGSRN</sequence>
<protein>
    <submittedName>
        <fullName evidence="1">Uncharacterized protein</fullName>
    </submittedName>
</protein>
<reference evidence="2" key="1">
    <citation type="journal article" date="2022" name="Mol. Ecol. Resour.">
        <title>The genomes of chicory, endive, great burdock and yacon provide insights into Asteraceae palaeo-polyploidization history and plant inulin production.</title>
        <authorList>
            <person name="Fan W."/>
            <person name="Wang S."/>
            <person name="Wang H."/>
            <person name="Wang A."/>
            <person name="Jiang F."/>
            <person name="Liu H."/>
            <person name="Zhao H."/>
            <person name="Xu D."/>
            <person name="Zhang Y."/>
        </authorList>
    </citation>
    <scope>NUCLEOTIDE SEQUENCE [LARGE SCALE GENOMIC DNA]</scope>
    <source>
        <strain evidence="2">cv. Yunnan</strain>
    </source>
</reference>
<accession>A0ACB9GQB6</accession>
<comment type="caution">
    <text evidence="1">The sequence shown here is derived from an EMBL/GenBank/DDBJ whole genome shotgun (WGS) entry which is preliminary data.</text>
</comment>
<keyword evidence="2" id="KW-1185">Reference proteome</keyword>
<evidence type="ECO:0000313" key="2">
    <source>
        <dbReference type="Proteomes" id="UP001056120"/>
    </source>
</evidence>
<name>A0ACB9GQB6_9ASTR</name>
<evidence type="ECO:0000313" key="1">
    <source>
        <dbReference type="EMBL" id="KAI3785844.1"/>
    </source>
</evidence>